<comment type="caution">
    <text evidence="1">The sequence shown here is derived from an EMBL/GenBank/DDBJ whole genome shotgun (WGS) entry which is preliminary data.</text>
</comment>
<proteinExistence type="predicted"/>
<accession>A0A8H7GW67</accession>
<evidence type="ECO:0000313" key="1">
    <source>
        <dbReference type="EMBL" id="KAF8003787.1"/>
    </source>
</evidence>
<dbReference type="EMBL" id="JACBPP010000002">
    <property type="protein sequence ID" value="KAF8003787.1"/>
    <property type="molecule type" value="Genomic_DNA"/>
</dbReference>
<evidence type="ECO:0000313" key="2">
    <source>
        <dbReference type="Proteomes" id="UP000649328"/>
    </source>
</evidence>
<protein>
    <submittedName>
        <fullName evidence="1">Uncharacterized protein</fullName>
    </submittedName>
</protein>
<reference evidence="1" key="1">
    <citation type="submission" date="2020-10" db="EMBL/GenBank/DDBJ databases">
        <title>The Whole-Genome Sequence of Metschnikowia persimmonesis, a Novel Endophytic Yeast Species Isolated from Medicinal Plant Diospyros kaki Thumb.</title>
        <authorList>
            <person name="Rahmat E."/>
            <person name="Kang Y."/>
        </authorList>
    </citation>
    <scope>NUCLEOTIDE SEQUENCE</scope>
    <source>
        <strain evidence="1">KIOM G15050</strain>
    </source>
</reference>
<name>A0A8H7GW67_9ASCO</name>
<dbReference type="AlphaFoldDB" id="A0A8H7GW67"/>
<keyword evidence="2" id="KW-1185">Reference proteome</keyword>
<sequence length="185" mass="20249">MIGEFSIKFVELFGSSTVGSLADSHDVMHSLIRMGFSPALFVHRLLDEILADLSSFELQKLGSHHLALILSSDFEPLLALPIGEPIEKLTIIATLLKEFRRGNHGALHALAEMNSGRLLEEETIEKVFEVIENTNLDVHFPIAGMGESIMHWLNSFTAADTTSHNLSPSITGIIQKNGCDTGLSI</sequence>
<dbReference type="Proteomes" id="UP000649328">
    <property type="component" value="Unassembled WGS sequence"/>
</dbReference>
<gene>
    <name evidence="1" type="ORF">HF325_001235</name>
</gene>
<organism evidence="1 2">
    <name type="scientific">Metschnikowia pulcherrima</name>
    <dbReference type="NCBI Taxonomy" id="27326"/>
    <lineage>
        <taxon>Eukaryota</taxon>
        <taxon>Fungi</taxon>
        <taxon>Dikarya</taxon>
        <taxon>Ascomycota</taxon>
        <taxon>Saccharomycotina</taxon>
        <taxon>Pichiomycetes</taxon>
        <taxon>Metschnikowiaceae</taxon>
        <taxon>Metschnikowia</taxon>
    </lineage>
</organism>